<dbReference type="RefSeq" id="WP_191191489.1">
    <property type="nucleotide sequence ID" value="NZ_JACWMY010000015.1"/>
</dbReference>
<organism evidence="2 3">
    <name type="scientific">Mucilaginibacter pankratovii</name>
    <dbReference type="NCBI Taxonomy" id="2772110"/>
    <lineage>
        <taxon>Bacteria</taxon>
        <taxon>Pseudomonadati</taxon>
        <taxon>Bacteroidota</taxon>
        <taxon>Sphingobacteriia</taxon>
        <taxon>Sphingobacteriales</taxon>
        <taxon>Sphingobacteriaceae</taxon>
        <taxon>Mucilaginibacter</taxon>
    </lineage>
</organism>
<reference evidence="2 3" key="1">
    <citation type="submission" date="2020-09" db="EMBL/GenBank/DDBJ databases">
        <title>Novel species of Mucilaginibacter isolated from a glacier on the Tibetan Plateau.</title>
        <authorList>
            <person name="Liu Q."/>
            <person name="Xin Y.-H."/>
        </authorList>
    </citation>
    <scope>NUCLEOTIDE SEQUENCE [LARGE SCALE GENOMIC DNA]</scope>
    <source>
        <strain evidence="2 3">ZT4R22</strain>
    </source>
</reference>
<dbReference type="Pfam" id="PF07843">
    <property type="entry name" value="DUF1634"/>
    <property type="match status" value="1"/>
</dbReference>
<evidence type="ECO:0000313" key="3">
    <source>
        <dbReference type="Proteomes" id="UP000606600"/>
    </source>
</evidence>
<accession>A0ABR7WX28</accession>
<protein>
    <submittedName>
        <fullName evidence="2">DUF1634 domain-containing protein</fullName>
    </submittedName>
</protein>
<keyword evidence="1" id="KW-1133">Transmembrane helix</keyword>
<dbReference type="Proteomes" id="UP000606600">
    <property type="component" value="Unassembled WGS sequence"/>
</dbReference>
<comment type="caution">
    <text evidence="2">The sequence shown here is derived from an EMBL/GenBank/DDBJ whole genome shotgun (WGS) entry which is preliminary data.</text>
</comment>
<evidence type="ECO:0000256" key="1">
    <source>
        <dbReference type="SAM" id="Phobius"/>
    </source>
</evidence>
<keyword evidence="3" id="KW-1185">Reference proteome</keyword>
<gene>
    <name evidence="2" type="ORF">IDJ77_23780</name>
</gene>
<evidence type="ECO:0000313" key="2">
    <source>
        <dbReference type="EMBL" id="MBD1366851.1"/>
    </source>
</evidence>
<name>A0ABR7WX28_9SPHI</name>
<keyword evidence="1" id="KW-0812">Transmembrane</keyword>
<feature type="transmembrane region" description="Helical" evidence="1">
    <location>
        <begin position="104"/>
        <end position="122"/>
    </location>
</feature>
<dbReference type="EMBL" id="JACWMY010000015">
    <property type="protein sequence ID" value="MBD1366851.1"/>
    <property type="molecule type" value="Genomic_DNA"/>
</dbReference>
<proteinExistence type="predicted"/>
<keyword evidence="1" id="KW-0472">Membrane</keyword>
<feature type="transmembrane region" description="Helical" evidence="1">
    <location>
        <begin position="13"/>
        <end position="38"/>
    </location>
</feature>
<dbReference type="InterPro" id="IPR012861">
    <property type="entry name" value="DUF1634"/>
</dbReference>
<feature type="transmembrane region" description="Helical" evidence="1">
    <location>
        <begin position="74"/>
        <end position="98"/>
    </location>
</feature>
<sequence length="127" mass="13903">MNQSFKEKDMQSIIGWILRAGVFVSMAIVFIGGVVYIYRHGHATADYHTFKGVPDFVHNASGIINGIFTFRGRAIIQAGIILLIATPVIRVVFSAVGFVLEKDYLYVGITLIVLLIIFSSMLSGHAG</sequence>